<evidence type="ECO:0000256" key="9">
    <source>
        <dbReference type="ARBA" id="ARBA00023163"/>
    </source>
</evidence>
<feature type="domain" description="C2H2-type" evidence="13">
    <location>
        <begin position="247"/>
        <end position="270"/>
    </location>
</feature>
<evidence type="ECO:0000313" key="15">
    <source>
        <dbReference type="Proteomes" id="UP000694413"/>
    </source>
</evidence>
<evidence type="ECO:0000256" key="4">
    <source>
        <dbReference type="ARBA" id="ARBA00022737"/>
    </source>
</evidence>
<keyword evidence="5 11" id="KW-0863">Zinc-finger</keyword>
<sequence>WKNFYLIGKSFTTQHGPWLQDNPGANTVLLGMNCGDLLPLPSDGGKSHPLLVLPPPEKELRIETMEEKSPQQNLMENSILSDSTVQNSNGEENPPRSCRRRDCKPSPVCSEKERATLKLVVHGQLHGGEKPHKCLECGKSFRQSSTLIQNQMIHIGEWPYECGECGKGFSNSSTLIRHQRIHTGERPYECPKCQKRFCRSSNLIQHQRMHTEERPFRCPECGLGFKHNSHNSNLVTHQRIHTGERHFECPQCGKSFTQSSALTNHQWSHW</sequence>
<keyword evidence="7" id="KW-0805">Transcription regulation</keyword>
<dbReference type="Proteomes" id="UP000694413">
    <property type="component" value="Unassembled WGS sequence"/>
</dbReference>
<organism evidence="14 15">
    <name type="scientific">Zonotrichia albicollis</name>
    <name type="common">White-throated sparrow</name>
    <name type="synonym">Fringilla albicollis</name>
    <dbReference type="NCBI Taxonomy" id="44394"/>
    <lineage>
        <taxon>Eukaryota</taxon>
        <taxon>Metazoa</taxon>
        <taxon>Chordata</taxon>
        <taxon>Craniata</taxon>
        <taxon>Vertebrata</taxon>
        <taxon>Euteleostomi</taxon>
        <taxon>Archelosauria</taxon>
        <taxon>Archosauria</taxon>
        <taxon>Dinosauria</taxon>
        <taxon>Saurischia</taxon>
        <taxon>Theropoda</taxon>
        <taxon>Coelurosauria</taxon>
        <taxon>Aves</taxon>
        <taxon>Neognathae</taxon>
        <taxon>Neoaves</taxon>
        <taxon>Telluraves</taxon>
        <taxon>Australaves</taxon>
        <taxon>Passeriformes</taxon>
        <taxon>Passerellidae</taxon>
        <taxon>Zonotrichia</taxon>
    </lineage>
</organism>
<evidence type="ECO:0000313" key="14">
    <source>
        <dbReference type="Ensembl" id="ENSZALP00000000281.1"/>
    </source>
</evidence>
<keyword evidence="10" id="KW-0539">Nucleus</keyword>
<reference evidence="14" key="2">
    <citation type="submission" date="2025-09" db="UniProtKB">
        <authorList>
            <consortium name="Ensembl"/>
        </authorList>
    </citation>
    <scope>IDENTIFICATION</scope>
</reference>
<evidence type="ECO:0000256" key="2">
    <source>
        <dbReference type="ARBA" id="ARBA00006991"/>
    </source>
</evidence>
<dbReference type="Ensembl" id="ENSZALT00000000458.1">
    <property type="protein sequence ID" value="ENSZALP00000000281.1"/>
    <property type="gene ID" value="ENSZALG00000000308.1"/>
</dbReference>
<dbReference type="FunFam" id="3.30.160.60:FF:000737">
    <property type="entry name" value="Zinc finger protein 565"/>
    <property type="match status" value="1"/>
</dbReference>
<proteinExistence type="inferred from homology"/>
<evidence type="ECO:0000256" key="3">
    <source>
        <dbReference type="ARBA" id="ARBA00022723"/>
    </source>
</evidence>
<keyword evidence="9" id="KW-0804">Transcription</keyword>
<name>A0A8D2LY18_ZONAL</name>
<evidence type="ECO:0000259" key="13">
    <source>
        <dbReference type="PROSITE" id="PS50157"/>
    </source>
</evidence>
<evidence type="ECO:0000256" key="12">
    <source>
        <dbReference type="SAM" id="MobiDB-lite"/>
    </source>
</evidence>
<dbReference type="InterPro" id="IPR050826">
    <property type="entry name" value="Krueppel_C2H2_ZnFinger"/>
</dbReference>
<evidence type="ECO:0000256" key="5">
    <source>
        <dbReference type="ARBA" id="ARBA00022771"/>
    </source>
</evidence>
<keyword evidence="4" id="KW-0677">Repeat</keyword>
<reference evidence="14" key="1">
    <citation type="submission" date="2025-08" db="UniProtKB">
        <authorList>
            <consortium name="Ensembl"/>
        </authorList>
    </citation>
    <scope>IDENTIFICATION</scope>
</reference>
<feature type="domain" description="C2H2-type" evidence="13">
    <location>
        <begin position="188"/>
        <end position="215"/>
    </location>
</feature>
<dbReference type="SMART" id="SM00355">
    <property type="entry name" value="ZnF_C2H2"/>
    <property type="match status" value="5"/>
</dbReference>
<feature type="domain" description="C2H2-type" evidence="13">
    <location>
        <begin position="160"/>
        <end position="187"/>
    </location>
</feature>
<dbReference type="InterPro" id="IPR036236">
    <property type="entry name" value="Znf_C2H2_sf"/>
</dbReference>
<evidence type="ECO:0000256" key="7">
    <source>
        <dbReference type="ARBA" id="ARBA00023015"/>
    </source>
</evidence>
<feature type="domain" description="C2H2-type" evidence="13">
    <location>
        <begin position="132"/>
        <end position="159"/>
    </location>
</feature>
<dbReference type="Pfam" id="PF00096">
    <property type="entry name" value="zf-C2H2"/>
    <property type="match status" value="4"/>
</dbReference>
<dbReference type="PROSITE" id="PS00028">
    <property type="entry name" value="ZINC_FINGER_C2H2_1"/>
    <property type="match status" value="3"/>
</dbReference>
<feature type="region of interest" description="Disordered" evidence="12">
    <location>
        <begin position="67"/>
        <end position="107"/>
    </location>
</feature>
<keyword evidence="15" id="KW-1185">Reference proteome</keyword>
<evidence type="ECO:0000256" key="6">
    <source>
        <dbReference type="ARBA" id="ARBA00022833"/>
    </source>
</evidence>
<comment type="similarity">
    <text evidence="2">Belongs to the krueppel C2H2-type zinc-finger protein family.</text>
</comment>
<evidence type="ECO:0000256" key="11">
    <source>
        <dbReference type="PROSITE-ProRule" id="PRU00042"/>
    </source>
</evidence>
<dbReference type="GO" id="GO:0008270">
    <property type="term" value="F:zinc ion binding"/>
    <property type="evidence" value="ECO:0007669"/>
    <property type="project" value="UniProtKB-KW"/>
</dbReference>
<dbReference type="FunFam" id="3.30.160.60:FF:001954">
    <property type="entry name" value="Zinc finger protein 787"/>
    <property type="match status" value="1"/>
</dbReference>
<feature type="compositionally biased region" description="Polar residues" evidence="12">
    <location>
        <begin position="70"/>
        <end position="91"/>
    </location>
</feature>
<dbReference type="SUPFAM" id="SSF57667">
    <property type="entry name" value="beta-beta-alpha zinc fingers"/>
    <property type="match status" value="3"/>
</dbReference>
<dbReference type="FunFam" id="3.30.160.60:FF:000464">
    <property type="entry name" value="Zinc finger and SCAN domain containing 25"/>
    <property type="match status" value="1"/>
</dbReference>
<dbReference type="FunFam" id="3.30.160.60:FF:000100">
    <property type="entry name" value="Zinc finger 45-like"/>
    <property type="match status" value="1"/>
</dbReference>
<accession>A0A8D2LY18</accession>
<keyword evidence="6" id="KW-0862">Zinc</keyword>
<feature type="domain" description="C2H2-type" evidence="13">
    <location>
        <begin position="216"/>
        <end position="246"/>
    </location>
</feature>
<comment type="subcellular location">
    <subcellularLocation>
        <location evidence="1">Nucleus</location>
    </subcellularLocation>
</comment>
<protein>
    <recommendedName>
        <fullName evidence="13">C2H2-type domain-containing protein</fullName>
    </recommendedName>
</protein>
<dbReference type="Gene3D" id="3.30.160.60">
    <property type="entry name" value="Classic Zinc Finger"/>
    <property type="match status" value="5"/>
</dbReference>
<evidence type="ECO:0000256" key="8">
    <source>
        <dbReference type="ARBA" id="ARBA00023125"/>
    </source>
</evidence>
<evidence type="ECO:0000256" key="10">
    <source>
        <dbReference type="ARBA" id="ARBA00023242"/>
    </source>
</evidence>
<feature type="domain" description="C2H2-type" evidence="13">
    <location>
        <begin position="101"/>
        <end position="131"/>
    </location>
</feature>
<keyword evidence="8" id="KW-0238">DNA-binding</keyword>
<evidence type="ECO:0000256" key="1">
    <source>
        <dbReference type="ARBA" id="ARBA00004123"/>
    </source>
</evidence>
<dbReference type="GO" id="GO:0003677">
    <property type="term" value="F:DNA binding"/>
    <property type="evidence" value="ECO:0007669"/>
    <property type="project" value="UniProtKB-KW"/>
</dbReference>
<dbReference type="FunFam" id="3.30.160.60:FF:002190">
    <property type="entry name" value="Zinc finger protein 658"/>
    <property type="match status" value="1"/>
</dbReference>
<dbReference type="GO" id="GO:0005634">
    <property type="term" value="C:nucleus"/>
    <property type="evidence" value="ECO:0007669"/>
    <property type="project" value="UniProtKB-SubCell"/>
</dbReference>
<dbReference type="InterPro" id="IPR013087">
    <property type="entry name" value="Znf_C2H2_type"/>
</dbReference>
<dbReference type="AlphaFoldDB" id="A0A8D2LY18"/>
<keyword evidence="3" id="KW-0479">Metal-binding</keyword>
<dbReference type="PROSITE" id="PS50157">
    <property type="entry name" value="ZINC_FINGER_C2H2_2"/>
    <property type="match status" value="6"/>
</dbReference>
<dbReference type="PANTHER" id="PTHR24377">
    <property type="entry name" value="IP01015P-RELATED"/>
    <property type="match status" value="1"/>
</dbReference>